<keyword evidence="1" id="KW-0175">Coiled coil</keyword>
<comment type="caution">
    <text evidence="3">The sequence shown here is derived from an EMBL/GenBank/DDBJ whole genome shotgun (WGS) entry which is preliminary data.</text>
</comment>
<evidence type="ECO:0000313" key="3">
    <source>
        <dbReference type="EMBL" id="KTG09483.1"/>
    </source>
</evidence>
<organism evidence="3 4">
    <name type="scientific">Haloprofundus marisrubri</name>
    <dbReference type="NCBI Taxonomy" id="1514971"/>
    <lineage>
        <taxon>Archaea</taxon>
        <taxon>Methanobacteriati</taxon>
        <taxon>Methanobacteriota</taxon>
        <taxon>Stenosarchaea group</taxon>
        <taxon>Halobacteria</taxon>
        <taxon>Halobacteriales</taxon>
        <taxon>Haloferacaceae</taxon>
        <taxon>Haloprofundus</taxon>
    </lineage>
</organism>
<evidence type="ECO:0000256" key="2">
    <source>
        <dbReference type="SAM" id="MobiDB-lite"/>
    </source>
</evidence>
<feature type="region of interest" description="Disordered" evidence="2">
    <location>
        <begin position="157"/>
        <end position="196"/>
    </location>
</feature>
<dbReference type="EMBL" id="LOPU01000029">
    <property type="protein sequence ID" value="KTG09483.1"/>
    <property type="molecule type" value="Genomic_DNA"/>
</dbReference>
<dbReference type="STRING" id="1514971.AUR64_17065"/>
<dbReference type="Proteomes" id="UP000054387">
    <property type="component" value="Unassembled WGS sequence"/>
</dbReference>
<dbReference type="RefSeq" id="WP_058582635.1">
    <property type="nucleotide sequence ID" value="NZ_LOPU01000029.1"/>
</dbReference>
<reference evidence="3 4" key="1">
    <citation type="submission" date="2015-12" db="EMBL/GenBank/DDBJ databases">
        <title>Haloprofundus marisrubri gen. nov., sp. nov., an extremely halophilic archaeon isolated from the Discovery deep brine-seawater interface in the Red Sea.</title>
        <authorList>
            <person name="Zhang G."/>
            <person name="Stingl U."/>
            <person name="Rashid M."/>
        </authorList>
    </citation>
    <scope>NUCLEOTIDE SEQUENCE [LARGE SCALE GENOMIC DNA]</scope>
    <source>
        <strain evidence="3 4">SB9</strain>
    </source>
</reference>
<evidence type="ECO:0000313" key="4">
    <source>
        <dbReference type="Proteomes" id="UP000054387"/>
    </source>
</evidence>
<feature type="compositionally biased region" description="Acidic residues" evidence="2">
    <location>
        <begin position="210"/>
        <end position="223"/>
    </location>
</feature>
<feature type="coiled-coil region" evidence="1">
    <location>
        <begin position="77"/>
        <end position="104"/>
    </location>
</feature>
<protein>
    <submittedName>
        <fullName evidence="3">Uncharacterized protein</fullName>
    </submittedName>
</protein>
<dbReference type="AlphaFoldDB" id="A0A0W1R7R9"/>
<sequence length="273" mass="28289">MKTVSALLVAVFVVVSTIPAAAAAVPASTPDAESQVDTSERRLGDDVTTFVQSTAAETRGVVATEKWEASFERNGDKAAVERRIDRLEVELADLRQRRAALAAAAENDSISGPQYYGRLGQLDGELSALALSIDATEAAARQVDANTSRLATLRTETRETHANVAGPAGTTPPLGTAANRANNTGGSDGTTEPDDTANSLEFVHVSVESVGEDAETFDADGTEETSSGVSDADSTDGGSDPSSESHPERGLTTETTHSSGEAPGKEDVRGLRS</sequence>
<proteinExistence type="predicted"/>
<keyword evidence="4" id="KW-1185">Reference proteome</keyword>
<gene>
    <name evidence="3" type="ORF">AUR64_17065</name>
</gene>
<evidence type="ECO:0000256" key="1">
    <source>
        <dbReference type="SAM" id="Coils"/>
    </source>
</evidence>
<dbReference type="OrthoDB" id="384946at2157"/>
<name>A0A0W1R7R9_9EURY</name>
<feature type="compositionally biased region" description="Basic and acidic residues" evidence="2">
    <location>
        <begin position="263"/>
        <end position="273"/>
    </location>
</feature>
<feature type="region of interest" description="Disordered" evidence="2">
    <location>
        <begin position="210"/>
        <end position="273"/>
    </location>
</feature>
<accession>A0A0W1R7R9</accession>